<dbReference type="InterPro" id="IPR044669">
    <property type="entry name" value="YneE/VCCN1/2-like"/>
</dbReference>
<evidence type="ECO:0000256" key="7">
    <source>
        <dbReference type="ARBA" id="ARBA00023136"/>
    </source>
</evidence>
<organism evidence="10 11">
    <name type="scientific">Ravibacter arvi</name>
    <dbReference type="NCBI Taxonomy" id="2051041"/>
    <lineage>
        <taxon>Bacteria</taxon>
        <taxon>Pseudomonadati</taxon>
        <taxon>Bacteroidota</taxon>
        <taxon>Cytophagia</taxon>
        <taxon>Cytophagales</taxon>
        <taxon>Spirosomataceae</taxon>
        <taxon>Ravibacter</taxon>
    </lineage>
</organism>
<evidence type="ECO:0000256" key="3">
    <source>
        <dbReference type="ARBA" id="ARBA00022475"/>
    </source>
</evidence>
<sequence>MFMIRCSAGNHLKLIEIVILESHIPFKYLISIVKYELILVLSLGIITHVGASKFDEFLPPMPLTIPAFLGTSISVLLSFKMNQSYDRWWEARKLWGAITNDSRSLVIQLQSFAGRDHFHMIQKISYRQNAWCYLLGKSLRGSSSAEGLQHLLSEDDQVEILKHSNGPLALLQLTSKDIQLLRLDNAIDVHAHIHLQETIIRLTDSMGGTERISRTVFPSSYRLVLHLMIYLFVVTLAISLKAINNVLAIPLLLLISVGFFSIEKIAYQLQDPFKNHQSDIPVTEIAKTLELNTRQLLGEEIIPSGQTLNDYFIM</sequence>
<feature type="transmembrane region" description="Helical" evidence="9">
    <location>
        <begin position="57"/>
        <end position="79"/>
    </location>
</feature>
<keyword evidence="7 9" id="KW-0472">Membrane</keyword>
<gene>
    <name evidence="10" type="ORF">GCM10023091_36410</name>
</gene>
<keyword evidence="4 9" id="KW-0812">Transmembrane</keyword>
<dbReference type="Pfam" id="PF25539">
    <property type="entry name" value="Bestrophin_2"/>
    <property type="match status" value="1"/>
</dbReference>
<comment type="similarity">
    <text evidence="8">Belongs to the anion channel-forming bestrophin (TC 1.A.46) family.</text>
</comment>
<keyword evidence="2" id="KW-0813">Transport</keyword>
<feature type="transmembrane region" description="Helical" evidence="9">
    <location>
        <begin position="221"/>
        <end position="240"/>
    </location>
</feature>
<evidence type="ECO:0000256" key="9">
    <source>
        <dbReference type="SAM" id="Phobius"/>
    </source>
</evidence>
<evidence type="ECO:0000256" key="5">
    <source>
        <dbReference type="ARBA" id="ARBA00022989"/>
    </source>
</evidence>
<keyword evidence="6" id="KW-0406">Ion transport</keyword>
<comment type="subcellular location">
    <subcellularLocation>
        <location evidence="1">Cell membrane</location>
        <topology evidence="1">Multi-pass membrane protein</topology>
    </subcellularLocation>
</comment>
<dbReference type="EMBL" id="BAABEY010000033">
    <property type="protein sequence ID" value="GAA4445177.1"/>
    <property type="molecule type" value="Genomic_DNA"/>
</dbReference>
<evidence type="ECO:0000256" key="1">
    <source>
        <dbReference type="ARBA" id="ARBA00004651"/>
    </source>
</evidence>
<accession>A0ABP8M6B6</accession>
<feature type="transmembrane region" description="Helical" evidence="9">
    <location>
        <begin position="32"/>
        <end position="51"/>
    </location>
</feature>
<comment type="caution">
    <text evidence="10">The sequence shown here is derived from an EMBL/GenBank/DDBJ whole genome shotgun (WGS) entry which is preliminary data.</text>
</comment>
<reference evidence="11" key="1">
    <citation type="journal article" date="2019" name="Int. J. Syst. Evol. Microbiol.">
        <title>The Global Catalogue of Microorganisms (GCM) 10K type strain sequencing project: providing services to taxonomists for standard genome sequencing and annotation.</title>
        <authorList>
            <consortium name="The Broad Institute Genomics Platform"/>
            <consortium name="The Broad Institute Genome Sequencing Center for Infectious Disease"/>
            <person name="Wu L."/>
            <person name="Ma J."/>
        </authorList>
    </citation>
    <scope>NUCLEOTIDE SEQUENCE [LARGE SCALE GENOMIC DNA]</scope>
    <source>
        <strain evidence="11">JCM 31920</strain>
    </source>
</reference>
<keyword evidence="3" id="KW-1003">Cell membrane</keyword>
<evidence type="ECO:0000256" key="4">
    <source>
        <dbReference type="ARBA" id="ARBA00022692"/>
    </source>
</evidence>
<feature type="transmembrane region" description="Helical" evidence="9">
    <location>
        <begin position="246"/>
        <end position="267"/>
    </location>
</feature>
<evidence type="ECO:0000256" key="8">
    <source>
        <dbReference type="ARBA" id="ARBA00034708"/>
    </source>
</evidence>
<name>A0ABP8M6B6_9BACT</name>
<evidence type="ECO:0000256" key="6">
    <source>
        <dbReference type="ARBA" id="ARBA00023065"/>
    </source>
</evidence>
<dbReference type="PANTHER" id="PTHR33281">
    <property type="entry name" value="UPF0187 PROTEIN YNEE"/>
    <property type="match status" value="1"/>
</dbReference>
<evidence type="ECO:0000256" key="2">
    <source>
        <dbReference type="ARBA" id="ARBA00022448"/>
    </source>
</evidence>
<keyword evidence="5 9" id="KW-1133">Transmembrane helix</keyword>
<evidence type="ECO:0000313" key="10">
    <source>
        <dbReference type="EMBL" id="GAA4445177.1"/>
    </source>
</evidence>
<evidence type="ECO:0000313" key="11">
    <source>
        <dbReference type="Proteomes" id="UP001501508"/>
    </source>
</evidence>
<dbReference type="PANTHER" id="PTHR33281:SF19">
    <property type="entry name" value="VOLTAGE-DEPENDENT ANION CHANNEL-FORMING PROTEIN YNEE"/>
    <property type="match status" value="1"/>
</dbReference>
<proteinExistence type="inferred from homology"/>
<dbReference type="Proteomes" id="UP001501508">
    <property type="component" value="Unassembled WGS sequence"/>
</dbReference>
<keyword evidence="11" id="KW-1185">Reference proteome</keyword>
<protein>
    <submittedName>
        <fullName evidence="10">Bestrophin family protein</fullName>
    </submittedName>
</protein>